<keyword evidence="7" id="KW-1185">Reference proteome</keyword>
<evidence type="ECO:0000256" key="4">
    <source>
        <dbReference type="ARBA" id="ARBA00023033"/>
    </source>
</evidence>
<dbReference type="InterPro" id="IPR036661">
    <property type="entry name" value="Luciferase-like_sf"/>
</dbReference>
<gene>
    <name evidence="6" type="ORF">Afe05nite_50220</name>
</gene>
<dbReference type="Proteomes" id="UP000598174">
    <property type="component" value="Unassembled WGS sequence"/>
</dbReference>
<dbReference type="GO" id="GO:0046306">
    <property type="term" value="P:alkanesulfonate catabolic process"/>
    <property type="evidence" value="ECO:0007669"/>
    <property type="project" value="TreeGrafter"/>
</dbReference>
<evidence type="ECO:0000256" key="1">
    <source>
        <dbReference type="ARBA" id="ARBA00022630"/>
    </source>
</evidence>
<reference evidence="6" key="1">
    <citation type="submission" date="2021-01" db="EMBL/GenBank/DDBJ databases">
        <title>Whole genome shotgun sequence of Actinoplanes ferrugineus NBRC 15555.</title>
        <authorList>
            <person name="Komaki H."/>
            <person name="Tamura T."/>
        </authorList>
    </citation>
    <scope>NUCLEOTIDE SEQUENCE</scope>
    <source>
        <strain evidence="6">NBRC 15555</strain>
    </source>
</reference>
<dbReference type="RefSeq" id="WP_203819629.1">
    <property type="nucleotide sequence ID" value="NZ_BAAABP010000052.1"/>
</dbReference>
<dbReference type="NCBIfam" id="TIGR03619">
    <property type="entry name" value="F420_Rv2161c"/>
    <property type="match status" value="1"/>
</dbReference>
<dbReference type="Pfam" id="PF00296">
    <property type="entry name" value="Bac_luciferase"/>
    <property type="match status" value="1"/>
</dbReference>
<keyword evidence="1" id="KW-0285">Flavoprotein</keyword>
<keyword evidence="2" id="KW-0288">FMN</keyword>
<dbReference type="PANTHER" id="PTHR42847:SF4">
    <property type="entry name" value="ALKANESULFONATE MONOOXYGENASE-RELATED"/>
    <property type="match status" value="1"/>
</dbReference>
<dbReference type="InterPro" id="IPR050172">
    <property type="entry name" value="SsuD_RutA_monooxygenase"/>
</dbReference>
<evidence type="ECO:0000256" key="3">
    <source>
        <dbReference type="ARBA" id="ARBA00023002"/>
    </source>
</evidence>
<dbReference type="PANTHER" id="PTHR42847">
    <property type="entry name" value="ALKANESULFONATE MONOOXYGENASE"/>
    <property type="match status" value="1"/>
</dbReference>
<evidence type="ECO:0000313" key="6">
    <source>
        <dbReference type="EMBL" id="GIE13182.1"/>
    </source>
</evidence>
<keyword evidence="4" id="KW-0503">Monooxygenase</keyword>
<dbReference type="InterPro" id="IPR011251">
    <property type="entry name" value="Luciferase-like_dom"/>
</dbReference>
<keyword evidence="3" id="KW-0560">Oxidoreductase</keyword>
<dbReference type="EMBL" id="BOMM01000047">
    <property type="protein sequence ID" value="GIE13182.1"/>
    <property type="molecule type" value="Genomic_DNA"/>
</dbReference>
<dbReference type="AlphaFoldDB" id="A0A919J4E2"/>
<dbReference type="GO" id="GO:0008726">
    <property type="term" value="F:alkanesulfonate monooxygenase activity"/>
    <property type="evidence" value="ECO:0007669"/>
    <property type="project" value="TreeGrafter"/>
</dbReference>
<evidence type="ECO:0000256" key="2">
    <source>
        <dbReference type="ARBA" id="ARBA00022643"/>
    </source>
</evidence>
<dbReference type="SUPFAM" id="SSF51679">
    <property type="entry name" value="Bacterial luciferase-like"/>
    <property type="match status" value="1"/>
</dbReference>
<sequence>MRFGINVPNFGPGTSPQRLRDWSERIEGAGFHLIMMSDHVALTPDVQRLFPAPFYDPLTTLSWLAGFTRTVELGTTVLILPYRHPLQTARVTATLDQLSGGRLVLGVAAGWAPGEFAALGLDYERRGELMDEGLEALTRLWTREVATYEGKHFTFHDVHTAPVPLRRPPLWIGGTSRAAFRRAVRYGTAWHPTSMTVPAIAAGVAALRARGGPPVAPRIKLRITDAALPAGRLAGEGTPAQIYEDLARLRDLGAEYLVVDTTYPGVPLDENAHWKAVTTLTEQLVDLARGTLR</sequence>
<evidence type="ECO:0000259" key="5">
    <source>
        <dbReference type="Pfam" id="PF00296"/>
    </source>
</evidence>
<protein>
    <submittedName>
        <fullName evidence="6">F420-dependent oxidoreductase</fullName>
    </submittedName>
</protein>
<organism evidence="6 7">
    <name type="scientific">Paractinoplanes ferrugineus</name>
    <dbReference type="NCBI Taxonomy" id="113564"/>
    <lineage>
        <taxon>Bacteria</taxon>
        <taxon>Bacillati</taxon>
        <taxon>Actinomycetota</taxon>
        <taxon>Actinomycetes</taxon>
        <taxon>Micromonosporales</taxon>
        <taxon>Micromonosporaceae</taxon>
        <taxon>Paractinoplanes</taxon>
    </lineage>
</organism>
<name>A0A919J4E2_9ACTN</name>
<comment type="caution">
    <text evidence="6">The sequence shown here is derived from an EMBL/GenBank/DDBJ whole genome shotgun (WGS) entry which is preliminary data.</text>
</comment>
<accession>A0A919J4E2</accession>
<feature type="domain" description="Luciferase-like" evidence="5">
    <location>
        <begin position="1"/>
        <end position="210"/>
    </location>
</feature>
<dbReference type="InterPro" id="IPR019921">
    <property type="entry name" value="Lucif-like_OxRdtase_Rv2161c"/>
</dbReference>
<evidence type="ECO:0000313" key="7">
    <source>
        <dbReference type="Proteomes" id="UP000598174"/>
    </source>
</evidence>
<dbReference type="Gene3D" id="3.20.20.30">
    <property type="entry name" value="Luciferase-like domain"/>
    <property type="match status" value="1"/>
</dbReference>
<proteinExistence type="predicted"/>